<dbReference type="AlphaFoldDB" id="A0A2S7SSB2"/>
<dbReference type="Proteomes" id="UP000239872">
    <property type="component" value="Unassembled WGS sequence"/>
</dbReference>
<protein>
    <submittedName>
        <fullName evidence="1">Uncharacterized protein</fullName>
    </submittedName>
</protein>
<name>A0A2S7SSB2_9BACT</name>
<reference evidence="1 2" key="1">
    <citation type="submission" date="2018-01" db="EMBL/GenBank/DDBJ databases">
        <title>A novel member of the phylum Bacteroidetes isolated from glacier ice.</title>
        <authorList>
            <person name="Liu Q."/>
            <person name="Xin Y.-H."/>
        </authorList>
    </citation>
    <scope>NUCLEOTIDE SEQUENCE [LARGE SCALE GENOMIC DNA]</scope>
    <source>
        <strain evidence="1 2">RB1R16</strain>
    </source>
</reference>
<gene>
    <name evidence="1" type="ORF">CJD36_019990</name>
</gene>
<evidence type="ECO:0000313" key="2">
    <source>
        <dbReference type="Proteomes" id="UP000239872"/>
    </source>
</evidence>
<organism evidence="1 2">
    <name type="scientific">Flavipsychrobacter stenotrophus</name>
    <dbReference type="NCBI Taxonomy" id="2077091"/>
    <lineage>
        <taxon>Bacteria</taxon>
        <taxon>Pseudomonadati</taxon>
        <taxon>Bacteroidota</taxon>
        <taxon>Chitinophagia</taxon>
        <taxon>Chitinophagales</taxon>
        <taxon>Chitinophagaceae</taxon>
        <taxon>Flavipsychrobacter</taxon>
    </lineage>
</organism>
<dbReference type="OrthoDB" id="1038140at2"/>
<evidence type="ECO:0000313" key="1">
    <source>
        <dbReference type="EMBL" id="PQJ09521.1"/>
    </source>
</evidence>
<dbReference type="EMBL" id="PPSL01000006">
    <property type="protein sequence ID" value="PQJ09521.1"/>
    <property type="molecule type" value="Genomic_DNA"/>
</dbReference>
<keyword evidence="2" id="KW-1185">Reference proteome</keyword>
<proteinExistence type="predicted"/>
<accession>A0A2S7SSB2</accession>
<dbReference type="RefSeq" id="WP_105040971.1">
    <property type="nucleotide sequence ID" value="NZ_PPSL01000006.1"/>
</dbReference>
<comment type="caution">
    <text evidence="1">The sequence shown here is derived from an EMBL/GenBank/DDBJ whole genome shotgun (WGS) entry which is preliminary data.</text>
</comment>
<sequence length="122" mass="13622">MKEVKFTSFEAACAHLKIGTELPDVSMLPTEEQKGVIAQYKLQILVKANNDGWKANYAERSQYKYFPWFEYVPGSGWVLDGYVGGYACTYVGARLALKTSALAMEMGGTFIDLYRDLLGEGE</sequence>